<evidence type="ECO:0000256" key="7">
    <source>
        <dbReference type="ARBA" id="ARBA00023180"/>
    </source>
</evidence>
<evidence type="ECO:0000256" key="5">
    <source>
        <dbReference type="ARBA" id="ARBA00022989"/>
    </source>
</evidence>
<sequence>MPLCIFVSLLRNFQQEHAFVDIVEKFLQNQNMLMPARYTYPEILSSPITLRRNWDRLFNDSKFNGEDFINEVSTIGRIHHINVMQLIGYCSEGRRRALVYEYMSNGSLDKYVCPGKGTSPSLTWDKLNVIALGVARGVEYLHRGCDMCILYFDIKPHSILLNHDFTPKVSDFGLAKLYPKEQSLVSVSAARGTMGYIAPELVSRNFGPISYKSDVYSFGMLAPVQVAGAKKNLEAVTGKFSEAYFPDWVYDRLTEERKLEEGVEGKMGQIERTLCIVGLWCIQMNPSDRPSMSRVVEMLEGRTPDLQMPAKPCFPSSQNSFVGGSTFDSFSTELPAYRRSEVPAKWSSSIAAGICTLACANGNYCQSYCSY</sequence>
<evidence type="ECO:0000256" key="1">
    <source>
        <dbReference type="ARBA" id="ARBA00004479"/>
    </source>
</evidence>
<dbReference type="Proteomes" id="UP001189122">
    <property type="component" value="Unassembled WGS sequence"/>
</dbReference>
<dbReference type="PANTHER" id="PTHR27009">
    <property type="entry name" value="RUST RESISTANCE KINASE LR10-RELATED"/>
    <property type="match status" value="1"/>
</dbReference>
<dbReference type="GO" id="GO:0016020">
    <property type="term" value="C:membrane"/>
    <property type="evidence" value="ECO:0007669"/>
    <property type="project" value="UniProtKB-SubCell"/>
</dbReference>
<dbReference type="PROSITE" id="PS50011">
    <property type="entry name" value="PROTEIN_KINASE_DOM"/>
    <property type="match status" value="1"/>
</dbReference>
<dbReference type="EMBL" id="CACRZD030000004">
    <property type="protein sequence ID" value="CAA6658599.1"/>
    <property type="molecule type" value="Genomic_DNA"/>
</dbReference>
<keyword evidence="2" id="KW-0723">Serine/threonine-protein kinase</keyword>
<organism evidence="9">
    <name type="scientific">Spirodela intermedia</name>
    <name type="common">Intermediate duckweed</name>
    <dbReference type="NCBI Taxonomy" id="51605"/>
    <lineage>
        <taxon>Eukaryota</taxon>
        <taxon>Viridiplantae</taxon>
        <taxon>Streptophyta</taxon>
        <taxon>Embryophyta</taxon>
        <taxon>Tracheophyta</taxon>
        <taxon>Spermatophyta</taxon>
        <taxon>Magnoliopsida</taxon>
        <taxon>Liliopsida</taxon>
        <taxon>Araceae</taxon>
        <taxon>Lemnoideae</taxon>
        <taxon>Spirodela</taxon>
    </lineage>
</organism>
<keyword evidence="4" id="KW-0732">Signal</keyword>
<name>A0A7I8IMC4_SPIIN</name>
<keyword evidence="2" id="KW-0418">Kinase</keyword>
<evidence type="ECO:0000256" key="3">
    <source>
        <dbReference type="ARBA" id="ARBA00022692"/>
    </source>
</evidence>
<keyword evidence="6" id="KW-0472">Membrane</keyword>
<keyword evidence="7" id="KW-0325">Glycoprotein</keyword>
<dbReference type="InterPro" id="IPR011009">
    <property type="entry name" value="Kinase-like_dom_sf"/>
</dbReference>
<dbReference type="Gene3D" id="3.30.200.20">
    <property type="entry name" value="Phosphorylase Kinase, domain 1"/>
    <property type="match status" value="1"/>
</dbReference>
<dbReference type="GO" id="GO:0004674">
    <property type="term" value="F:protein serine/threonine kinase activity"/>
    <property type="evidence" value="ECO:0007669"/>
    <property type="project" value="UniProtKB-KW"/>
</dbReference>
<keyword evidence="3" id="KW-0812">Transmembrane</keyword>
<keyword evidence="2" id="KW-0808">Transferase</keyword>
<dbReference type="InterPro" id="IPR000719">
    <property type="entry name" value="Prot_kinase_dom"/>
</dbReference>
<accession>A0A7I8IMC4</accession>
<dbReference type="Pfam" id="PF00069">
    <property type="entry name" value="Pkinase"/>
    <property type="match status" value="1"/>
</dbReference>
<evidence type="ECO:0000256" key="2">
    <source>
        <dbReference type="ARBA" id="ARBA00022527"/>
    </source>
</evidence>
<comment type="subcellular location">
    <subcellularLocation>
        <location evidence="1">Membrane</location>
        <topology evidence="1">Single-pass type I membrane protein</topology>
    </subcellularLocation>
</comment>
<evidence type="ECO:0000259" key="8">
    <source>
        <dbReference type="PROSITE" id="PS50011"/>
    </source>
</evidence>
<evidence type="ECO:0000313" key="9">
    <source>
        <dbReference type="EMBL" id="CAA2618876.1"/>
    </source>
</evidence>
<gene>
    <name evidence="9" type="ORF">SI7747_04005043</name>
</gene>
<proteinExistence type="predicted"/>
<dbReference type="GO" id="GO:0005524">
    <property type="term" value="F:ATP binding"/>
    <property type="evidence" value="ECO:0007669"/>
    <property type="project" value="InterPro"/>
</dbReference>
<dbReference type="InterPro" id="IPR045874">
    <property type="entry name" value="LRK10/LRL21-25-like"/>
</dbReference>
<dbReference type="EMBL" id="LR743591">
    <property type="protein sequence ID" value="CAA2618876.1"/>
    <property type="molecule type" value="Genomic_DNA"/>
</dbReference>
<evidence type="ECO:0000256" key="6">
    <source>
        <dbReference type="ARBA" id="ARBA00023136"/>
    </source>
</evidence>
<evidence type="ECO:0000313" key="10">
    <source>
        <dbReference type="Proteomes" id="UP001189122"/>
    </source>
</evidence>
<reference evidence="9 10" key="1">
    <citation type="submission" date="2019-12" db="EMBL/GenBank/DDBJ databases">
        <authorList>
            <person name="Scholz U."/>
            <person name="Mascher M."/>
            <person name="Fiebig A."/>
        </authorList>
    </citation>
    <scope>NUCLEOTIDE SEQUENCE</scope>
</reference>
<dbReference type="SUPFAM" id="SSF56112">
    <property type="entry name" value="Protein kinase-like (PK-like)"/>
    <property type="match status" value="1"/>
</dbReference>
<protein>
    <recommendedName>
        <fullName evidence="8">Protein kinase domain-containing protein</fullName>
    </recommendedName>
</protein>
<evidence type="ECO:0000256" key="4">
    <source>
        <dbReference type="ARBA" id="ARBA00022729"/>
    </source>
</evidence>
<dbReference type="AlphaFoldDB" id="A0A7I8IMC4"/>
<feature type="domain" description="Protein kinase" evidence="8">
    <location>
        <begin position="1"/>
        <end position="306"/>
    </location>
</feature>
<keyword evidence="10" id="KW-1185">Reference proteome</keyword>
<dbReference type="Gene3D" id="1.10.510.10">
    <property type="entry name" value="Transferase(Phosphotransferase) domain 1"/>
    <property type="match status" value="1"/>
</dbReference>
<keyword evidence="5" id="KW-1133">Transmembrane helix</keyword>